<dbReference type="GO" id="GO:0016639">
    <property type="term" value="F:oxidoreductase activity, acting on the CH-NH2 group of donors, NAD or NADP as acceptor"/>
    <property type="evidence" value="ECO:0007669"/>
    <property type="project" value="InterPro"/>
</dbReference>
<dbReference type="PANTHER" id="PTHR13812:SF19">
    <property type="entry name" value="KETIMINE REDUCTASE MU-CRYSTALLIN"/>
    <property type="match status" value="1"/>
</dbReference>
<dbReference type="InterPro" id="IPR023866">
    <property type="entry name" value="SbnB"/>
</dbReference>
<dbReference type="GO" id="GO:0005737">
    <property type="term" value="C:cytoplasm"/>
    <property type="evidence" value="ECO:0007669"/>
    <property type="project" value="TreeGrafter"/>
</dbReference>
<dbReference type="EMBL" id="JNAD02000005">
    <property type="protein sequence ID" value="RKM95961.1"/>
    <property type="molecule type" value="Genomic_DNA"/>
</dbReference>
<gene>
    <name evidence="2" type="primary">sbnB</name>
    <name evidence="2" type="ORF">SFRA_013215</name>
</gene>
<accession>A0A3R7I2Z1</accession>
<dbReference type="AlphaFoldDB" id="A0A3R7I2Z1"/>
<sequence>MLIVGHDEVRSLLDGREQDILDLIAQAYRLHDAGRSAVPHSVFLRFPEERANRIIGLPAYLGGSEPVAGIKWIASFPGNVARGVERASASMVLNSMADGSPQAFIEASLISAKRTGASAALAAGLLCAEPEPTGISLVGLGPINLEVLRFTAVRLPSLRTVAVYDLDAERARTFAERVIREVPGLTVTVADSAASALGAHSLVSLATTAGTPHMDLSACRPEATVLHVSLRDLTVAAVLEAQNVVDDTDHVCRERTSLHLAELDTGGREFIHAELGALLCGSAGFRRDPGSRVVFSPFGLGVLDLALAQWVCDRANAEQAGVRVEGFLPGSASPGGRRAGRPGHRSPDRPAMPAQPGGGLDALAGDAAPGASLP</sequence>
<organism evidence="2 3">
    <name type="scientific">Streptomyces xinghaiensis</name>
    <dbReference type="NCBI Taxonomy" id="1038928"/>
    <lineage>
        <taxon>Bacteria</taxon>
        <taxon>Bacillati</taxon>
        <taxon>Actinomycetota</taxon>
        <taxon>Actinomycetes</taxon>
        <taxon>Kitasatosporales</taxon>
        <taxon>Streptomycetaceae</taxon>
        <taxon>Streptomyces</taxon>
    </lineage>
</organism>
<keyword evidence="3" id="KW-1185">Reference proteome</keyword>
<name>A0A3R7I2Z1_9ACTN</name>
<dbReference type="InterPro" id="IPR023401">
    <property type="entry name" value="ODC_N"/>
</dbReference>
<protein>
    <submittedName>
        <fullName evidence="2">2,3-diaminopropionate biosynthesis protein SbnB</fullName>
    </submittedName>
</protein>
<dbReference type="GO" id="GO:0019290">
    <property type="term" value="P:siderophore biosynthetic process"/>
    <property type="evidence" value="ECO:0007669"/>
    <property type="project" value="InterPro"/>
</dbReference>
<dbReference type="OrthoDB" id="3396397at2"/>
<dbReference type="InterPro" id="IPR003462">
    <property type="entry name" value="ODC_Mu_crystall"/>
</dbReference>
<evidence type="ECO:0000313" key="3">
    <source>
        <dbReference type="Proteomes" id="UP000028058"/>
    </source>
</evidence>
<evidence type="ECO:0000313" key="2">
    <source>
        <dbReference type="EMBL" id="RKM95961.1"/>
    </source>
</evidence>
<dbReference type="SUPFAM" id="SSF51735">
    <property type="entry name" value="NAD(P)-binding Rossmann-fold domains"/>
    <property type="match status" value="1"/>
</dbReference>
<dbReference type="RefSeq" id="WP_078649594.1">
    <property type="nucleotide sequence ID" value="NZ_CP134822.1"/>
</dbReference>
<feature type="compositionally biased region" description="Low complexity" evidence="1">
    <location>
        <begin position="361"/>
        <end position="374"/>
    </location>
</feature>
<reference evidence="2 3" key="1">
    <citation type="journal article" date="2014" name="Genome Announc.">
        <title>Draft Genome Sequence of Streptomyces fradiae ATCC 19609, a Strain Highly Sensitive to Antibiotics.</title>
        <authorList>
            <person name="Bekker O.B."/>
            <person name="Klimina K.M."/>
            <person name="Vatlin A.A."/>
            <person name="Zakharevich N.V."/>
            <person name="Kasianov A.S."/>
            <person name="Danilenko V.N."/>
        </authorList>
    </citation>
    <scope>NUCLEOTIDE SEQUENCE [LARGE SCALE GENOMIC DNA]</scope>
    <source>
        <strain evidence="2 3">ATCC 19609</strain>
    </source>
</reference>
<dbReference type="Gene3D" id="3.40.50.720">
    <property type="entry name" value="NAD(P)-binding Rossmann-like Domain"/>
    <property type="match status" value="1"/>
</dbReference>
<comment type="caution">
    <text evidence="2">The sequence shown here is derived from an EMBL/GenBank/DDBJ whole genome shotgun (WGS) entry which is preliminary data.</text>
</comment>
<dbReference type="InterPro" id="IPR036291">
    <property type="entry name" value="NAD(P)-bd_dom_sf"/>
</dbReference>
<feature type="region of interest" description="Disordered" evidence="1">
    <location>
        <begin position="326"/>
        <end position="374"/>
    </location>
</feature>
<evidence type="ECO:0000256" key="1">
    <source>
        <dbReference type="SAM" id="MobiDB-lite"/>
    </source>
</evidence>
<dbReference type="NCBIfam" id="TIGR03944">
    <property type="entry name" value="dehyd_SbnB_fam"/>
    <property type="match status" value="1"/>
</dbReference>
<dbReference type="Gene3D" id="3.30.1780.10">
    <property type="entry name" value="ornithine cyclodeaminase, domain 1"/>
    <property type="match status" value="1"/>
</dbReference>
<dbReference type="Pfam" id="PF02423">
    <property type="entry name" value="OCD_Mu_crystall"/>
    <property type="match status" value="1"/>
</dbReference>
<dbReference type="Proteomes" id="UP000028058">
    <property type="component" value="Unassembled WGS sequence"/>
</dbReference>
<dbReference type="PANTHER" id="PTHR13812">
    <property type="entry name" value="KETIMINE REDUCTASE MU-CRYSTALLIN"/>
    <property type="match status" value="1"/>
</dbReference>
<proteinExistence type="predicted"/>
<dbReference type="PIRSF" id="PIRSF001439">
    <property type="entry name" value="CryM"/>
    <property type="match status" value="1"/>
</dbReference>